<sequence>MPHPRAGRAIWVDEEVSDFLYRGGENPFGFDGQAPNYVSPGKGIVRDAFDPSHERPWADFKTYARLGYYAGSPWSLVSS</sequence>
<comment type="caution">
    <text evidence="1">The sequence shown here is derived from an EMBL/GenBank/DDBJ whole genome shotgun (WGS) entry which is preliminary data.</text>
</comment>
<accession>A0ACC2JMP7</accession>
<evidence type="ECO:0000313" key="2">
    <source>
        <dbReference type="Proteomes" id="UP001153332"/>
    </source>
</evidence>
<proteinExistence type="predicted"/>
<gene>
    <name evidence="1" type="ORF">O1611_g4854</name>
</gene>
<organism evidence="1 2">
    <name type="scientific">Lasiodiplodia mahajangana</name>
    <dbReference type="NCBI Taxonomy" id="1108764"/>
    <lineage>
        <taxon>Eukaryota</taxon>
        <taxon>Fungi</taxon>
        <taxon>Dikarya</taxon>
        <taxon>Ascomycota</taxon>
        <taxon>Pezizomycotina</taxon>
        <taxon>Dothideomycetes</taxon>
        <taxon>Dothideomycetes incertae sedis</taxon>
        <taxon>Botryosphaeriales</taxon>
        <taxon>Botryosphaeriaceae</taxon>
        <taxon>Lasiodiplodia</taxon>
    </lineage>
</organism>
<keyword evidence="2" id="KW-1185">Reference proteome</keyword>
<protein>
    <submittedName>
        <fullName evidence="1">Uncharacterized protein</fullName>
    </submittedName>
</protein>
<name>A0ACC2JMP7_9PEZI</name>
<dbReference type="EMBL" id="JAPUUL010000960">
    <property type="protein sequence ID" value="KAJ8128781.1"/>
    <property type="molecule type" value="Genomic_DNA"/>
</dbReference>
<reference evidence="1" key="1">
    <citation type="submission" date="2022-12" db="EMBL/GenBank/DDBJ databases">
        <title>Genome Sequence of Lasiodiplodia mahajangana.</title>
        <authorList>
            <person name="Buettner E."/>
        </authorList>
    </citation>
    <scope>NUCLEOTIDE SEQUENCE</scope>
    <source>
        <strain evidence="1">VT137</strain>
    </source>
</reference>
<evidence type="ECO:0000313" key="1">
    <source>
        <dbReference type="EMBL" id="KAJ8128781.1"/>
    </source>
</evidence>
<dbReference type="Proteomes" id="UP001153332">
    <property type="component" value="Unassembled WGS sequence"/>
</dbReference>